<dbReference type="PROSITE" id="PS50158">
    <property type="entry name" value="ZF_CCHC"/>
    <property type="match status" value="1"/>
</dbReference>
<feature type="compositionally biased region" description="Basic and acidic residues" evidence="3">
    <location>
        <begin position="307"/>
        <end position="325"/>
    </location>
</feature>
<feature type="compositionally biased region" description="Basic and acidic residues" evidence="3">
    <location>
        <begin position="558"/>
        <end position="569"/>
    </location>
</feature>
<keyword evidence="2" id="KW-0863">Zinc-finger</keyword>
<dbReference type="AlphaFoldDB" id="A0A1V6NRJ8"/>
<dbReference type="InterPro" id="IPR001878">
    <property type="entry name" value="Znf_CCHC"/>
</dbReference>
<evidence type="ECO:0000313" key="6">
    <source>
        <dbReference type="EMBL" id="OQD67365.1"/>
    </source>
</evidence>
<evidence type="ECO:0000256" key="1">
    <source>
        <dbReference type="ARBA" id="ARBA00022750"/>
    </source>
</evidence>
<reference evidence="7" key="1">
    <citation type="journal article" date="2017" name="Nat. Microbiol.">
        <title>Global analysis of biosynthetic gene clusters reveals vast potential of secondary metabolite production in Penicillium species.</title>
        <authorList>
            <person name="Nielsen J.C."/>
            <person name="Grijseels S."/>
            <person name="Prigent S."/>
            <person name="Ji B."/>
            <person name="Dainat J."/>
            <person name="Nielsen K.F."/>
            <person name="Frisvad J.C."/>
            <person name="Workman M."/>
            <person name="Nielsen J."/>
        </authorList>
    </citation>
    <scope>NUCLEOTIDE SEQUENCE [LARGE SCALE GENOMIC DNA]</scope>
    <source>
        <strain evidence="7">IBT 31811</strain>
    </source>
</reference>
<dbReference type="PROSITE" id="PS00141">
    <property type="entry name" value="ASP_PROTEASE"/>
    <property type="match status" value="1"/>
</dbReference>
<dbReference type="Gene3D" id="3.30.70.270">
    <property type="match status" value="1"/>
</dbReference>
<dbReference type="STRING" id="416450.A0A1V6NRJ8"/>
<dbReference type="InterPro" id="IPR043128">
    <property type="entry name" value="Rev_trsase/Diguanyl_cyclase"/>
</dbReference>
<keyword evidence="2" id="KW-0862">Zinc</keyword>
<dbReference type="SMART" id="SM00343">
    <property type="entry name" value="ZnF_C2HC"/>
    <property type="match status" value="1"/>
</dbReference>
<feature type="non-terminal residue" evidence="6">
    <location>
        <position position="775"/>
    </location>
</feature>
<dbReference type="EMBL" id="MDYN01000318">
    <property type="protein sequence ID" value="OQD67365.1"/>
    <property type="molecule type" value="Genomic_DNA"/>
</dbReference>
<feature type="domain" description="CCHC-type" evidence="4">
    <location>
        <begin position="267"/>
        <end position="282"/>
    </location>
</feature>
<dbReference type="Gene3D" id="2.40.70.10">
    <property type="entry name" value="Acid Proteases"/>
    <property type="match status" value="1"/>
</dbReference>
<dbReference type="CDD" id="cd00303">
    <property type="entry name" value="retropepsin_like"/>
    <property type="match status" value="1"/>
</dbReference>
<dbReference type="SUPFAM" id="SSF57756">
    <property type="entry name" value="Retrovirus zinc finger-like domains"/>
    <property type="match status" value="1"/>
</dbReference>
<dbReference type="SUPFAM" id="SSF50630">
    <property type="entry name" value="Acid proteases"/>
    <property type="match status" value="1"/>
</dbReference>
<gene>
    <name evidence="6" type="ORF">PENANT_c318G04390</name>
</gene>
<dbReference type="Gene3D" id="4.10.60.10">
    <property type="entry name" value="Zinc finger, CCHC-type"/>
    <property type="match status" value="1"/>
</dbReference>
<dbReference type="InterPro" id="IPR000477">
    <property type="entry name" value="RT_dom"/>
</dbReference>
<dbReference type="Pfam" id="PF08284">
    <property type="entry name" value="RVP_2"/>
    <property type="match status" value="1"/>
</dbReference>
<dbReference type="InterPro" id="IPR036875">
    <property type="entry name" value="Znf_CCHC_sf"/>
</dbReference>
<keyword evidence="1" id="KW-0378">Hydrolase</keyword>
<dbReference type="GO" id="GO:0003676">
    <property type="term" value="F:nucleic acid binding"/>
    <property type="evidence" value="ECO:0007669"/>
    <property type="project" value="InterPro"/>
</dbReference>
<dbReference type="CDD" id="cd01647">
    <property type="entry name" value="RT_LTR"/>
    <property type="match status" value="1"/>
</dbReference>
<protein>
    <recommendedName>
        <fullName evidence="8">Reverse transcriptase</fullName>
    </recommendedName>
</protein>
<dbReference type="InterPro" id="IPR001969">
    <property type="entry name" value="Aspartic_peptidase_AS"/>
</dbReference>
<comment type="caution">
    <text evidence="6">The sequence shown here is derived from an EMBL/GenBank/DDBJ whole genome shotgun (WGS) entry which is preliminary data.</text>
</comment>
<dbReference type="GO" id="GO:0004190">
    <property type="term" value="F:aspartic-type endopeptidase activity"/>
    <property type="evidence" value="ECO:0007669"/>
    <property type="project" value="UniProtKB-KW"/>
</dbReference>
<sequence length="775" mass="87804">MSTPEVNPPTAASDQQPLDVQERLTHLRNEIIRVMNEADREEYFALAHTMSAEAWIQTATIAIRQAATLEAIRAHAADVTAQATAQAARARAADTTARASEVPQPAQEVPLPNEAEQRVMNPAESGRMLIRTITPLEKYNGVVENDAAAEWLVRCERYFAEASYYLNAGFPDQAKGQAITDVQFVRELVDRARPVLRAEWAKQAQPPTDVENVIERICAFEKGQTVAGRSTIGDQSYPDAMDLSALPVKADAAQKGPRRNRSGRNNCFNCRRPGHYRQDCPEPQRAPRNAEEDLVSRLQQASITPEIRLDDPLDPARAKKRSLDPCELENPRAKKKRTARLGASLNAMTGSLSYYEGQIGPPITPVRVRMLLDSGSSHTLLSTRVFEQNRAHFRIQPPKEQLSVELPNGDVIRTKGFVQTPIQIGGWKGRIKVWILDLEDFDFVLGRDFLRTNNPRIDWVSSRMDLIDRQRVMHSVYDLGTPFRELETNEDPRLNLIPAKKARQTLRKKGTEAFLMIVRERKDPTLSDEVPQHSNPRVQGILERYRSVFRTSLPETLPPKRDTEHRVDTGEAPPMNINAYPLSTEKLDEQTRQVESLLKKGLIQPSSSPWGFPVIFVKKPNDAWRMCIDYRALNQRTVKNGYPLPRIQDQLDIVGRAKILTKIDLASGYWQIRMAADSVQKTAFNTIWGKYEWLAMPFGLCNAPATFQGIMNETLRPLLGKNVVVYLDDILVYSETIEEHYQHLENVLSLLQREQLYAQPSKCEIAVERLEFCGH</sequence>
<dbReference type="Gene3D" id="3.10.10.10">
    <property type="entry name" value="HIV Type 1 Reverse Transcriptase, subunit A, domain 1"/>
    <property type="match status" value="1"/>
</dbReference>
<evidence type="ECO:0000259" key="5">
    <source>
        <dbReference type="PROSITE" id="PS50878"/>
    </source>
</evidence>
<dbReference type="InterPro" id="IPR053134">
    <property type="entry name" value="RNA-dir_DNA_polymerase"/>
</dbReference>
<feature type="region of interest" description="Disordered" evidence="3">
    <location>
        <begin position="554"/>
        <end position="577"/>
    </location>
</feature>
<dbReference type="Pfam" id="PF00098">
    <property type="entry name" value="zf-CCHC"/>
    <property type="match status" value="1"/>
</dbReference>
<dbReference type="InterPro" id="IPR043502">
    <property type="entry name" value="DNA/RNA_pol_sf"/>
</dbReference>
<proteinExistence type="predicted"/>
<dbReference type="PANTHER" id="PTHR24559:SF444">
    <property type="entry name" value="REVERSE TRANSCRIPTASE DOMAIN-CONTAINING PROTEIN"/>
    <property type="match status" value="1"/>
</dbReference>
<dbReference type="Proteomes" id="UP000191672">
    <property type="component" value="Unassembled WGS sequence"/>
</dbReference>
<name>A0A1V6NRJ8_9EURO</name>
<dbReference type="GO" id="GO:0008270">
    <property type="term" value="F:zinc ion binding"/>
    <property type="evidence" value="ECO:0007669"/>
    <property type="project" value="UniProtKB-KW"/>
</dbReference>
<keyword evidence="1" id="KW-0645">Protease</keyword>
<feature type="domain" description="Reverse transcriptase" evidence="5">
    <location>
        <begin position="598"/>
        <end position="775"/>
    </location>
</feature>
<dbReference type="PANTHER" id="PTHR24559">
    <property type="entry name" value="TRANSPOSON TY3-I GAG-POL POLYPROTEIN"/>
    <property type="match status" value="1"/>
</dbReference>
<keyword evidence="7" id="KW-1185">Reference proteome</keyword>
<dbReference type="Pfam" id="PF00078">
    <property type="entry name" value="RVT_1"/>
    <property type="match status" value="1"/>
</dbReference>
<dbReference type="GO" id="GO:0006508">
    <property type="term" value="P:proteolysis"/>
    <property type="evidence" value="ECO:0007669"/>
    <property type="project" value="InterPro"/>
</dbReference>
<dbReference type="SUPFAM" id="SSF56672">
    <property type="entry name" value="DNA/RNA polymerases"/>
    <property type="match status" value="1"/>
</dbReference>
<evidence type="ECO:0000256" key="3">
    <source>
        <dbReference type="SAM" id="MobiDB-lite"/>
    </source>
</evidence>
<organism evidence="6 7">
    <name type="scientific">Penicillium antarcticum</name>
    <dbReference type="NCBI Taxonomy" id="416450"/>
    <lineage>
        <taxon>Eukaryota</taxon>
        <taxon>Fungi</taxon>
        <taxon>Dikarya</taxon>
        <taxon>Ascomycota</taxon>
        <taxon>Pezizomycotina</taxon>
        <taxon>Eurotiomycetes</taxon>
        <taxon>Eurotiomycetidae</taxon>
        <taxon>Eurotiales</taxon>
        <taxon>Aspergillaceae</taxon>
        <taxon>Penicillium</taxon>
    </lineage>
</organism>
<evidence type="ECO:0008006" key="8">
    <source>
        <dbReference type="Google" id="ProtNLM"/>
    </source>
</evidence>
<dbReference type="PROSITE" id="PS50878">
    <property type="entry name" value="RT_POL"/>
    <property type="match status" value="1"/>
</dbReference>
<keyword evidence="2" id="KW-0479">Metal-binding</keyword>
<feature type="region of interest" description="Disordered" evidence="3">
    <location>
        <begin position="250"/>
        <end position="325"/>
    </location>
</feature>
<accession>A0A1V6NRJ8</accession>
<evidence type="ECO:0000256" key="2">
    <source>
        <dbReference type="PROSITE-ProRule" id="PRU00047"/>
    </source>
</evidence>
<dbReference type="InterPro" id="IPR021109">
    <property type="entry name" value="Peptidase_aspartic_dom_sf"/>
</dbReference>
<keyword evidence="1" id="KW-0064">Aspartyl protease</keyword>
<evidence type="ECO:0000259" key="4">
    <source>
        <dbReference type="PROSITE" id="PS50158"/>
    </source>
</evidence>
<evidence type="ECO:0000313" key="7">
    <source>
        <dbReference type="Proteomes" id="UP000191672"/>
    </source>
</evidence>